<keyword evidence="4" id="KW-1185">Reference proteome</keyword>
<sequence length="765" mass="87857">MSSLFYCFLSDLATYLLNLSIVTSLIFMSFFDPESLSTLETSSVLEMLRLVNIEAYKAGFELFSEQRFSNDYFTFYCRFGGRVRGHKTNKTGCPFAIKGKPHMTPTGKKYRINVENCICRHNHPLYPVLLTHKLITDDQNSTITNLYKIGISPSQIQKIIRSNFNIELTTLQISALTHSSQVENFGLQSTELIDYVTAEGGTAFPFELNLNESIKRLGVLTFMPQEIENLLTFGDVLFIDGTHANLQNQWEVVPLTVINRNRDILLAGIAYLAVSNQELLTWILHKTFFIGNYSDILQTLISDEDNAFIASVQKFHELINDNQESNVPTITINHIICALHKKRNFLDHLRSAGLNKSQRIEAGKLFDVVAYSTSCTKADAALNTLQNYNSKLTKYIQKEIIPLLSKFSRSHLLGIHANGFNTTSPAESMNAMLKRNLPTTKLTLKQSRVLFNRNHMDHCQALCYKRCTLRRDINLLFPEQILLNKRINDKIQIQYRISHQIHIIENPLDSEYPFFAFHENDPETKYKLNIYHCECNLDVFWGVPCSHLIKLSKNFPVHAISPRWFEEEPNNTPIPSQSNDTIRFIKDTDQEEEEITEPDELAYADSVEYLQHLSPKQLYSKLFFESKQLASLASRNTDCAIESLFIIKEQINKILHVQTEQRNNPSLHPDQHETTDAIIDAEARPRGRPKKTKNSQNSRIMTEKCAICLHNHATTSCRWYGKVQRIQEKYANDSHQRHCSVCGAPDHNAGTCPIRQEAQNYYNTR</sequence>
<proteinExistence type="predicted"/>
<dbReference type="InterPro" id="IPR031052">
    <property type="entry name" value="FHY3/FAR1"/>
</dbReference>
<name>A0A1J4K666_9EUKA</name>
<evidence type="ECO:0000313" key="4">
    <source>
        <dbReference type="Proteomes" id="UP000179807"/>
    </source>
</evidence>
<evidence type="ECO:0000313" key="3">
    <source>
        <dbReference type="EMBL" id="OHT06482.1"/>
    </source>
</evidence>
<protein>
    <recommendedName>
        <fullName evidence="5">SWIM-type domain-containing protein</fullName>
    </recommendedName>
</protein>
<organism evidence="3 4">
    <name type="scientific">Tritrichomonas foetus</name>
    <dbReference type="NCBI Taxonomy" id="1144522"/>
    <lineage>
        <taxon>Eukaryota</taxon>
        <taxon>Metamonada</taxon>
        <taxon>Parabasalia</taxon>
        <taxon>Tritrichomonadida</taxon>
        <taxon>Tritrichomonadidae</taxon>
        <taxon>Tritrichomonas</taxon>
    </lineage>
</organism>
<comment type="caution">
    <text evidence="3">The sequence shown here is derived from an EMBL/GenBank/DDBJ whole genome shotgun (WGS) entry which is preliminary data.</text>
</comment>
<dbReference type="OrthoDB" id="1430165at2759"/>
<keyword evidence="2" id="KW-0472">Membrane</keyword>
<keyword evidence="2" id="KW-0812">Transmembrane</keyword>
<keyword evidence="2" id="KW-1133">Transmembrane helix</keyword>
<dbReference type="PANTHER" id="PTHR31669">
    <property type="entry name" value="PROTEIN FAR1-RELATED SEQUENCE 10-RELATED"/>
    <property type="match status" value="1"/>
</dbReference>
<feature type="transmembrane region" description="Helical" evidence="2">
    <location>
        <begin position="12"/>
        <end position="31"/>
    </location>
</feature>
<dbReference type="VEuPathDB" id="TrichDB:TRFO_25511"/>
<dbReference type="AlphaFoldDB" id="A0A1J4K666"/>
<evidence type="ECO:0000256" key="2">
    <source>
        <dbReference type="SAM" id="Phobius"/>
    </source>
</evidence>
<dbReference type="Proteomes" id="UP000179807">
    <property type="component" value="Unassembled WGS sequence"/>
</dbReference>
<reference evidence="3" key="1">
    <citation type="submission" date="2016-10" db="EMBL/GenBank/DDBJ databases">
        <authorList>
            <person name="Benchimol M."/>
            <person name="Almeida L.G."/>
            <person name="Vasconcelos A.T."/>
            <person name="Perreira-Neves A."/>
            <person name="Rosa I.A."/>
            <person name="Tasca T."/>
            <person name="Bogo M.R."/>
            <person name="de Souza W."/>
        </authorList>
    </citation>
    <scope>NUCLEOTIDE SEQUENCE [LARGE SCALE GENOMIC DNA]</scope>
    <source>
        <strain evidence="3">K</strain>
    </source>
</reference>
<accession>A0A1J4K666</accession>
<feature type="compositionally biased region" description="Basic and acidic residues" evidence="1">
    <location>
        <begin position="669"/>
        <end position="685"/>
    </location>
</feature>
<dbReference type="PANTHER" id="PTHR31669:SF251">
    <property type="entry name" value="PROTEIN FAR1-RELATED SEQUENCE"/>
    <property type="match status" value="1"/>
</dbReference>
<dbReference type="RefSeq" id="XP_068359618.1">
    <property type="nucleotide sequence ID" value="XM_068504407.1"/>
</dbReference>
<evidence type="ECO:0008006" key="5">
    <source>
        <dbReference type="Google" id="ProtNLM"/>
    </source>
</evidence>
<evidence type="ECO:0000256" key="1">
    <source>
        <dbReference type="SAM" id="MobiDB-lite"/>
    </source>
</evidence>
<dbReference type="EMBL" id="MLAK01000725">
    <property type="protein sequence ID" value="OHT06482.1"/>
    <property type="molecule type" value="Genomic_DNA"/>
</dbReference>
<dbReference type="GeneID" id="94839111"/>
<feature type="region of interest" description="Disordered" evidence="1">
    <location>
        <begin position="662"/>
        <end position="698"/>
    </location>
</feature>
<gene>
    <name evidence="3" type="ORF">TRFO_25511</name>
</gene>
<dbReference type="GO" id="GO:0006355">
    <property type="term" value="P:regulation of DNA-templated transcription"/>
    <property type="evidence" value="ECO:0007669"/>
    <property type="project" value="InterPro"/>
</dbReference>